<feature type="signal peptide" evidence="1">
    <location>
        <begin position="1"/>
        <end position="18"/>
    </location>
</feature>
<dbReference type="OrthoDB" id="5230873at2759"/>
<comment type="caution">
    <text evidence="2">The sequence shown here is derived from an EMBL/GenBank/DDBJ whole genome shotgun (WGS) entry which is preliminary data.</text>
</comment>
<evidence type="ECO:0000313" key="2">
    <source>
        <dbReference type="EMBL" id="KAJ5116921.1"/>
    </source>
</evidence>
<dbReference type="EMBL" id="JAPQKH010000001">
    <property type="protein sequence ID" value="KAJ5116921.1"/>
    <property type="molecule type" value="Genomic_DNA"/>
</dbReference>
<dbReference type="AlphaFoldDB" id="A0A9W9GDQ1"/>
<keyword evidence="1" id="KW-0732">Signal</keyword>
<dbReference type="Proteomes" id="UP001149165">
    <property type="component" value="Unassembled WGS sequence"/>
</dbReference>
<protein>
    <submittedName>
        <fullName evidence="2">Uncharacterized protein</fullName>
    </submittedName>
</protein>
<accession>A0A9W9GDQ1</accession>
<name>A0A9W9GDQ1_9EURO</name>
<reference evidence="2" key="2">
    <citation type="journal article" date="2023" name="IMA Fungus">
        <title>Comparative genomic study of the Penicillium genus elucidates a diverse pangenome and 15 lateral gene transfer events.</title>
        <authorList>
            <person name="Petersen C."/>
            <person name="Sorensen T."/>
            <person name="Nielsen M.R."/>
            <person name="Sondergaard T.E."/>
            <person name="Sorensen J.L."/>
            <person name="Fitzpatrick D.A."/>
            <person name="Frisvad J.C."/>
            <person name="Nielsen K.L."/>
        </authorList>
    </citation>
    <scope>NUCLEOTIDE SEQUENCE</scope>
    <source>
        <strain evidence="2">IBT 30069</strain>
    </source>
</reference>
<organism evidence="2 3">
    <name type="scientific">Penicillium angulare</name>
    <dbReference type="NCBI Taxonomy" id="116970"/>
    <lineage>
        <taxon>Eukaryota</taxon>
        <taxon>Fungi</taxon>
        <taxon>Dikarya</taxon>
        <taxon>Ascomycota</taxon>
        <taxon>Pezizomycotina</taxon>
        <taxon>Eurotiomycetes</taxon>
        <taxon>Eurotiomycetidae</taxon>
        <taxon>Eurotiales</taxon>
        <taxon>Aspergillaceae</taxon>
        <taxon>Penicillium</taxon>
    </lineage>
</organism>
<proteinExistence type="predicted"/>
<feature type="chain" id="PRO_5040966760" evidence="1">
    <location>
        <begin position="19"/>
        <end position="183"/>
    </location>
</feature>
<keyword evidence="3" id="KW-1185">Reference proteome</keyword>
<evidence type="ECO:0000256" key="1">
    <source>
        <dbReference type="SAM" id="SignalP"/>
    </source>
</evidence>
<gene>
    <name evidence="2" type="ORF">N7456_001269</name>
</gene>
<reference evidence="2" key="1">
    <citation type="submission" date="2022-11" db="EMBL/GenBank/DDBJ databases">
        <authorList>
            <person name="Petersen C."/>
        </authorList>
    </citation>
    <scope>NUCLEOTIDE SEQUENCE</scope>
    <source>
        <strain evidence="2">IBT 30069</strain>
    </source>
</reference>
<evidence type="ECO:0000313" key="3">
    <source>
        <dbReference type="Proteomes" id="UP001149165"/>
    </source>
</evidence>
<sequence>MHLRNTLACLFLLQGSLALELHEHAKRGAETNATLFAYGTNSSAWPISYSLDDGLLYVAENPSNEEANLTPVTWNLASITGECWIANATFTNGTKAGSMYIMDKEDYAVGILPQTRAAYINGTVSGFALFATQLVYNNNTLLEAQFWAKATDYDGIYSLMWTLDDDEPNGDFPVVVKASEDST</sequence>